<reference evidence="2" key="1">
    <citation type="submission" date="2021-01" db="EMBL/GenBank/DDBJ databases">
        <title>Whole genome shotgun sequence of Actinoplanes siamensis NBRC 109076.</title>
        <authorList>
            <person name="Komaki H."/>
            <person name="Tamura T."/>
        </authorList>
    </citation>
    <scope>NUCLEOTIDE SEQUENCE</scope>
    <source>
        <strain evidence="2">NBRC 109076</strain>
    </source>
</reference>
<dbReference type="Proteomes" id="UP000629619">
    <property type="component" value="Unassembled WGS sequence"/>
</dbReference>
<evidence type="ECO:0000256" key="1">
    <source>
        <dbReference type="SAM" id="MobiDB-lite"/>
    </source>
</evidence>
<organism evidence="2 3">
    <name type="scientific">Actinoplanes siamensis</name>
    <dbReference type="NCBI Taxonomy" id="1223317"/>
    <lineage>
        <taxon>Bacteria</taxon>
        <taxon>Bacillati</taxon>
        <taxon>Actinomycetota</taxon>
        <taxon>Actinomycetes</taxon>
        <taxon>Micromonosporales</taxon>
        <taxon>Micromonosporaceae</taxon>
        <taxon>Actinoplanes</taxon>
    </lineage>
</organism>
<proteinExistence type="predicted"/>
<gene>
    <name evidence="2" type="ORF">Asi03nite_64310</name>
</gene>
<feature type="compositionally biased region" description="Pro residues" evidence="1">
    <location>
        <begin position="15"/>
        <end position="25"/>
    </location>
</feature>
<feature type="region of interest" description="Disordered" evidence="1">
    <location>
        <begin position="1"/>
        <end position="49"/>
    </location>
</feature>
<comment type="caution">
    <text evidence="2">The sequence shown here is derived from an EMBL/GenBank/DDBJ whole genome shotgun (WGS) entry which is preliminary data.</text>
</comment>
<accession>A0A919NCY9</accession>
<protein>
    <submittedName>
        <fullName evidence="2">Uncharacterized protein</fullName>
    </submittedName>
</protein>
<dbReference type="AlphaFoldDB" id="A0A919NCY9"/>
<dbReference type="EMBL" id="BOMW01000069">
    <property type="protein sequence ID" value="GIF08893.1"/>
    <property type="molecule type" value="Genomic_DNA"/>
</dbReference>
<keyword evidence="3" id="KW-1185">Reference proteome</keyword>
<evidence type="ECO:0000313" key="3">
    <source>
        <dbReference type="Proteomes" id="UP000629619"/>
    </source>
</evidence>
<name>A0A919NCY9_9ACTN</name>
<sequence length="116" mass="12738">MLNVGPPWRDDEVPDPIPRARSPPPHPERHRRTLSDHGKPSFTSAVSPPWTVSVDGAAAIRLHGTSPFQEGDLPMVQIAKEVMRTVRYALAGNSRTARLCVILMVGALSYLTVTLF</sequence>
<evidence type="ECO:0000313" key="2">
    <source>
        <dbReference type="EMBL" id="GIF08893.1"/>
    </source>
</evidence>